<evidence type="ECO:0000259" key="2">
    <source>
        <dbReference type="Pfam" id="PF02957"/>
    </source>
</evidence>
<dbReference type="InterPro" id="IPR008474">
    <property type="entry name" value="DUF755"/>
</dbReference>
<evidence type="ECO:0000313" key="4">
    <source>
        <dbReference type="EMBL" id="BAB19926.1"/>
    </source>
</evidence>
<dbReference type="Pfam" id="PF02957">
    <property type="entry name" value="TT_ORF2-like"/>
    <property type="match status" value="1"/>
</dbReference>
<feature type="compositionally biased region" description="Low complexity" evidence="1">
    <location>
        <begin position="226"/>
        <end position="250"/>
    </location>
</feature>
<protein>
    <submittedName>
        <fullName evidence="4">ORF3</fullName>
    </submittedName>
</protein>
<feature type="domain" description="Hepatitis TT virus Orf2/Gyrovirus Vp2 N-terminal" evidence="2">
    <location>
        <begin position="12"/>
        <end position="42"/>
    </location>
</feature>
<organism evidence="4">
    <name type="scientific">Torque teno virus</name>
    <dbReference type="NCBI Taxonomy" id="68887"/>
    <lineage>
        <taxon>Viruses</taxon>
        <taxon>Monodnaviria</taxon>
        <taxon>Shotokuvirae</taxon>
        <taxon>Commensaviricota</taxon>
        <taxon>Cardeaviricetes</taxon>
        <taxon>Sanitavirales</taxon>
        <taxon>Anelloviridae</taxon>
    </lineage>
</organism>
<feature type="domain" description="DUF755" evidence="3">
    <location>
        <begin position="124"/>
        <end position="239"/>
    </location>
</feature>
<feature type="region of interest" description="Disordered" evidence="1">
    <location>
        <begin position="192"/>
        <end position="260"/>
    </location>
</feature>
<evidence type="ECO:0000256" key="1">
    <source>
        <dbReference type="SAM" id="MobiDB-lite"/>
    </source>
</evidence>
<dbReference type="InterPro" id="IPR004118">
    <property type="entry name" value="HEV_TT_vir_Orf2/Gyrovir_Vp2_N"/>
</dbReference>
<name>Q9DT82_9VIRU</name>
<proteinExistence type="predicted"/>
<feature type="compositionally biased region" description="Gly residues" evidence="1">
    <location>
        <begin position="77"/>
        <end position="87"/>
    </location>
</feature>
<dbReference type="Pfam" id="PF05501">
    <property type="entry name" value="DUF755"/>
    <property type="match status" value="1"/>
</dbReference>
<sequence length="260" mass="28753">MSFVEPLLTSTHREIAYYHGCVQMHKAFCGCDNFLTHLQRITTYISANQHTPPSTPSNTLRRARALPAAPEPAPWRGPGGGRGGAEGGRGEGEGGEDYAQEDLDALFDAVARDTELSETLVKQKDTISLTPVDSIATYKLLTHTPWAPNGRSTPGTGDVDSLVQRLSKECLNNKYMMNCITHLQRNLDSSLQYQASKSKKETTVRRRRKNSPPQKKRRTRRKKSKNSSSDSTSSSKSSSDSETNSDSSSESYRKPKRVST</sequence>
<accession>Q9DT82</accession>
<reference evidence="4" key="1">
    <citation type="journal article" date="2000" name="Biochem. Biophys. Res. Commun.">
        <title>TT virus mRNAs detected in the bone marrow cells from an infected individual.</title>
        <authorList>
            <person name="Okamoto H."/>
            <person name="Nishizawa T."/>
            <person name="Tawara A."/>
            <person name="Takahashi M."/>
            <person name="Kishimoto J."/>
            <person name="Sai T."/>
            <person name="Sugai Y."/>
        </authorList>
    </citation>
    <scope>NUCLEOTIDE SEQUENCE</scope>
</reference>
<feature type="compositionally biased region" description="Basic residues" evidence="1">
    <location>
        <begin position="205"/>
        <end position="225"/>
    </location>
</feature>
<evidence type="ECO:0000259" key="3">
    <source>
        <dbReference type="Pfam" id="PF05501"/>
    </source>
</evidence>
<feature type="region of interest" description="Disordered" evidence="1">
    <location>
        <begin position="66"/>
        <end position="97"/>
    </location>
</feature>
<dbReference type="EMBL" id="AB050448">
    <property type="protein sequence ID" value="BAB19926.1"/>
    <property type="molecule type" value="Genomic_DNA"/>
</dbReference>